<dbReference type="STRING" id="28230.SAMN05878443_1857"/>
<dbReference type="AlphaFoldDB" id="A0A1N6HHP4"/>
<accession>A0A1N6HHP4</accession>
<evidence type="ECO:0000313" key="4">
    <source>
        <dbReference type="Proteomes" id="UP000184758"/>
    </source>
</evidence>
<keyword evidence="1" id="KW-0812">Transmembrane</keyword>
<dbReference type="Proteomes" id="UP000184758">
    <property type="component" value="Unassembled WGS sequence"/>
</dbReference>
<dbReference type="eggNOG" id="COG4640">
    <property type="taxonomic scope" value="Bacteria"/>
</dbReference>
<feature type="transmembrane region" description="Helical" evidence="1">
    <location>
        <begin position="160"/>
        <end position="180"/>
    </location>
</feature>
<evidence type="ECO:0000259" key="2">
    <source>
        <dbReference type="Pfam" id="PF13240"/>
    </source>
</evidence>
<keyword evidence="4" id="KW-1185">Reference proteome</keyword>
<dbReference type="Pfam" id="PF13240">
    <property type="entry name" value="Zn_Ribbon_1"/>
    <property type="match status" value="1"/>
</dbReference>
<feature type="domain" description="Zinc-ribbon" evidence="2">
    <location>
        <begin position="3"/>
        <end position="23"/>
    </location>
</feature>
<evidence type="ECO:0000256" key="1">
    <source>
        <dbReference type="SAM" id="Phobius"/>
    </source>
</evidence>
<gene>
    <name evidence="3" type="ORF">SAMN05878443_1857</name>
</gene>
<organism evidence="3 4">
    <name type="scientific">Carnobacterium alterfunditum</name>
    <dbReference type="NCBI Taxonomy" id="28230"/>
    <lineage>
        <taxon>Bacteria</taxon>
        <taxon>Bacillati</taxon>
        <taxon>Bacillota</taxon>
        <taxon>Bacilli</taxon>
        <taxon>Lactobacillales</taxon>
        <taxon>Carnobacteriaceae</taxon>
        <taxon>Carnobacterium</taxon>
    </lineage>
</organism>
<dbReference type="OrthoDB" id="2166831at2"/>
<proteinExistence type="predicted"/>
<evidence type="ECO:0000313" key="3">
    <source>
        <dbReference type="EMBL" id="SIO19209.1"/>
    </source>
</evidence>
<feature type="transmembrane region" description="Helical" evidence="1">
    <location>
        <begin position="186"/>
        <end position="208"/>
    </location>
</feature>
<feature type="transmembrane region" description="Helical" evidence="1">
    <location>
        <begin position="82"/>
        <end position="104"/>
    </location>
</feature>
<sequence>MKYCANCGKEVKEGAKFCNNCGSTTAIGETPSQKADSTKSEQVINLSSLNIDKEKLSNMSHGYFSYFKTTLVKPSESFHEAASINGVIQFVLLSLIQVVGLWFLSIDSYSYQYVQMGFGTLFGLFFALLIFNFLSVFVVHGVKRVAYKSGDSFLATATQYGGFFTTSVILQGIIMLLALISGEEFAVMISVLYLLSFIISSFAFANYLYKSDTSEKMDKFYVGIIATVMLFFVWFIVARIGAATVMTMVEDIVRDSLF</sequence>
<feature type="transmembrane region" description="Helical" evidence="1">
    <location>
        <begin position="116"/>
        <end position="139"/>
    </location>
</feature>
<name>A0A1N6HHP4_9LACT</name>
<dbReference type="RefSeq" id="WP_034545358.1">
    <property type="nucleotide sequence ID" value="NZ_FSRN01000001.1"/>
</dbReference>
<protein>
    <submittedName>
        <fullName evidence="3">Zinc-ribbon domain-containing protein</fullName>
    </submittedName>
</protein>
<dbReference type="EMBL" id="FSRN01000001">
    <property type="protein sequence ID" value="SIO19209.1"/>
    <property type="molecule type" value="Genomic_DNA"/>
</dbReference>
<keyword evidence="1" id="KW-1133">Transmembrane helix</keyword>
<dbReference type="InterPro" id="IPR026870">
    <property type="entry name" value="Zinc_ribbon_dom"/>
</dbReference>
<keyword evidence="1" id="KW-0472">Membrane</keyword>
<feature type="transmembrane region" description="Helical" evidence="1">
    <location>
        <begin position="220"/>
        <end position="242"/>
    </location>
</feature>
<reference evidence="4" key="1">
    <citation type="submission" date="2016-11" db="EMBL/GenBank/DDBJ databases">
        <authorList>
            <person name="Varghese N."/>
            <person name="Submissions S."/>
        </authorList>
    </citation>
    <scope>NUCLEOTIDE SEQUENCE [LARGE SCALE GENOMIC DNA]</scope>
    <source>
        <strain evidence="4">313</strain>
    </source>
</reference>